<dbReference type="EC" id="2.3.2.27" evidence="3"/>
<evidence type="ECO:0000259" key="11">
    <source>
        <dbReference type="PROSITE" id="PS50089"/>
    </source>
</evidence>
<evidence type="ECO:0000256" key="6">
    <source>
        <dbReference type="ARBA" id="ARBA00022771"/>
    </source>
</evidence>
<evidence type="ECO:0000256" key="7">
    <source>
        <dbReference type="ARBA" id="ARBA00022786"/>
    </source>
</evidence>
<keyword evidence="10" id="KW-1133">Transmembrane helix</keyword>
<keyword evidence="8" id="KW-0862">Zinc</keyword>
<sequence length="280" mass="31615">MGSLKDPKTLIPHINPDKDCSQEICTIFCRQWCKYIILPSPPPPSNHGGATLSPVVIVIVTLIGALFLLIGCYFIISRYCSRNYRSSVLLRQWVDDPETRELESGVDGLHRVEDHSDYVPWIVIGKGLDERFIKSISVCKYKKEDGLVTCTDCSVCLGEFQEEESIKLLPKCSHAFHVYCIDTWLKTHLNCPLCRANVCFDVKFSTPVSPPLPAAVMTSESGERDVTFEIGEEPRMKMKRSKSMDCLYQARVSVARVVFFDQTQEATKQEDGIRGTVVRL</sequence>
<proteinExistence type="predicted"/>
<dbReference type="PANTHER" id="PTHR46913:SF22">
    <property type="entry name" value="RING-TYPE E3 UBIQUITIN TRANSFERASE"/>
    <property type="match status" value="1"/>
</dbReference>
<dbReference type="PANTHER" id="PTHR46913">
    <property type="entry name" value="RING-H2 FINGER PROTEIN ATL16"/>
    <property type="match status" value="1"/>
</dbReference>
<dbReference type="SMART" id="SM00184">
    <property type="entry name" value="RING"/>
    <property type="match status" value="1"/>
</dbReference>
<gene>
    <name evidence="12" type="ORF">SSX86_022016</name>
</gene>
<keyword evidence="5" id="KW-0479">Metal-binding</keyword>
<dbReference type="InterPro" id="IPR044600">
    <property type="entry name" value="ATL1/ATL16-like"/>
</dbReference>
<evidence type="ECO:0000256" key="2">
    <source>
        <dbReference type="ARBA" id="ARBA00004906"/>
    </source>
</evidence>
<evidence type="ECO:0000313" key="12">
    <source>
        <dbReference type="EMBL" id="KAK9059396.1"/>
    </source>
</evidence>
<evidence type="ECO:0000313" key="13">
    <source>
        <dbReference type="Proteomes" id="UP001408789"/>
    </source>
</evidence>
<accession>A0AAP0CMC7</accession>
<keyword evidence="13" id="KW-1185">Reference proteome</keyword>
<dbReference type="PROSITE" id="PS50089">
    <property type="entry name" value="ZF_RING_2"/>
    <property type="match status" value="1"/>
</dbReference>
<keyword evidence="10" id="KW-0472">Membrane</keyword>
<dbReference type="Proteomes" id="UP001408789">
    <property type="component" value="Unassembled WGS sequence"/>
</dbReference>
<keyword evidence="7" id="KW-0833">Ubl conjugation pathway</keyword>
<dbReference type="Gene3D" id="3.30.40.10">
    <property type="entry name" value="Zinc/RING finger domain, C3HC4 (zinc finger)"/>
    <property type="match status" value="1"/>
</dbReference>
<feature type="domain" description="RING-type" evidence="11">
    <location>
        <begin position="153"/>
        <end position="195"/>
    </location>
</feature>
<reference evidence="12 13" key="1">
    <citation type="submission" date="2024-04" db="EMBL/GenBank/DDBJ databases">
        <title>The reference genome of an endangered Asteraceae, Deinandra increscens subsp. villosa, native to the Central Coast of California.</title>
        <authorList>
            <person name="Guilliams M."/>
            <person name="Hasenstab-Lehman K."/>
            <person name="Meyer R."/>
            <person name="Mcevoy S."/>
        </authorList>
    </citation>
    <scope>NUCLEOTIDE SEQUENCE [LARGE SCALE GENOMIC DNA]</scope>
    <source>
        <tissue evidence="12">Leaf</tissue>
    </source>
</reference>
<dbReference type="SUPFAM" id="SSF57850">
    <property type="entry name" value="RING/U-box"/>
    <property type="match status" value="1"/>
</dbReference>
<dbReference type="GO" id="GO:0008270">
    <property type="term" value="F:zinc ion binding"/>
    <property type="evidence" value="ECO:0007669"/>
    <property type="project" value="UniProtKB-KW"/>
</dbReference>
<dbReference type="InterPro" id="IPR013083">
    <property type="entry name" value="Znf_RING/FYVE/PHD"/>
</dbReference>
<dbReference type="GO" id="GO:0061630">
    <property type="term" value="F:ubiquitin protein ligase activity"/>
    <property type="evidence" value="ECO:0007669"/>
    <property type="project" value="UniProtKB-EC"/>
</dbReference>
<evidence type="ECO:0000256" key="1">
    <source>
        <dbReference type="ARBA" id="ARBA00000900"/>
    </source>
</evidence>
<keyword evidence="10" id="KW-0812">Transmembrane</keyword>
<keyword evidence="4" id="KW-0808">Transferase</keyword>
<dbReference type="CDD" id="cd16461">
    <property type="entry name" value="RING-H2_EL5-like"/>
    <property type="match status" value="1"/>
</dbReference>
<name>A0AAP0CMC7_9ASTR</name>
<evidence type="ECO:0000256" key="3">
    <source>
        <dbReference type="ARBA" id="ARBA00012483"/>
    </source>
</evidence>
<dbReference type="GO" id="GO:0016567">
    <property type="term" value="P:protein ubiquitination"/>
    <property type="evidence" value="ECO:0007669"/>
    <property type="project" value="InterPro"/>
</dbReference>
<dbReference type="Pfam" id="PF13639">
    <property type="entry name" value="zf-RING_2"/>
    <property type="match status" value="1"/>
</dbReference>
<comment type="catalytic activity">
    <reaction evidence="1">
        <text>S-ubiquitinyl-[E2 ubiquitin-conjugating enzyme]-L-cysteine + [acceptor protein]-L-lysine = [E2 ubiquitin-conjugating enzyme]-L-cysteine + N(6)-ubiquitinyl-[acceptor protein]-L-lysine.</text>
        <dbReference type="EC" id="2.3.2.27"/>
    </reaction>
</comment>
<dbReference type="AlphaFoldDB" id="A0AAP0CMC7"/>
<evidence type="ECO:0000256" key="10">
    <source>
        <dbReference type="SAM" id="Phobius"/>
    </source>
</evidence>
<dbReference type="EMBL" id="JBCNJP010000021">
    <property type="protein sequence ID" value="KAK9059396.1"/>
    <property type="molecule type" value="Genomic_DNA"/>
</dbReference>
<protein>
    <recommendedName>
        <fullName evidence="3">RING-type E3 ubiquitin transferase</fullName>
        <ecNumber evidence="3">2.3.2.27</ecNumber>
    </recommendedName>
</protein>
<comment type="pathway">
    <text evidence="2">Protein modification; protein ubiquitination.</text>
</comment>
<evidence type="ECO:0000256" key="9">
    <source>
        <dbReference type="PROSITE-ProRule" id="PRU00175"/>
    </source>
</evidence>
<dbReference type="InterPro" id="IPR001841">
    <property type="entry name" value="Znf_RING"/>
</dbReference>
<feature type="transmembrane region" description="Helical" evidence="10">
    <location>
        <begin position="52"/>
        <end position="76"/>
    </location>
</feature>
<evidence type="ECO:0000256" key="5">
    <source>
        <dbReference type="ARBA" id="ARBA00022723"/>
    </source>
</evidence>
<evidence type="ECO:0000256" key="8">
    <source>
        <dbReference type="ARBA" id="ARBA00022833"/>
    </source>
</evidence>
<comment type="caution">
    <text evidence="12">The sequence shown here is derived from an EMBL/GenBank/DDBJ whole genome shotgun (WGS) entry which is preliminary data.</text>
</comment>
<keyword evidence="6 9" id="KW-0863">Zinc-finger</keyword>
<organism evidence="12 13">
    <name type="scientific">Deinandra increscens subsp. villosa</name>
    <dbReference type="NCBI Taxonomy" id="3103831"/>
    <lineage>
        <taxon>Eukaryota</taxon>
        <taxon>Viridiplantae</taxon>
        <taxon>Streptophyta</taxon>
        <taxon>Embryophyta</taxon>
        <taxon>Tracheophyta</taxon>
        <taxon>Spermatophyta</taxon>
        <taxon>Magnoliopsida</taxon>
        <taxon>eudicotyledons</taxon>
        <taxon>Gunneridae</taxon>
        <taxon>Pentapetalae</taxon>
        <taxon>asterids</taxon>
        <taxon>campanulids</taxon>
        <taxon>Asterales</taxon>
        <taxon>Asteraceae</taxon>
        <taxon>Asteroideae</taxon>
        <taxon>Heliantheae alliance</taxon>
        <taxon>Madieae</taxon>
        <taxon>Madiinae</taxon>
        <taxon>Deinandra</taxon>
    </lineage>
</organism>
<evidence type="ECO:0000256" key="4">
    <source>
        <dbReference type="ARBA" id="ARBA00022679"/>
    </source>
</evidence>